<dbReference type="Pfam" id="PF04306">
    <property type="entry name" value="DUF456"/>
    <property type="match status" value="1"/>
</dbReference>
<evidence type="ECO:0000313" key="2">
    <source>
        <dbReference type="EMBL" id="GGN58847.1"/>
    </source>
</evidence>
<dbReference type="AlphaFoldDB" id="A0A917XXY7"/>
<feature type="transmembrane region" description="Helical" evidence="1">
    <location>
        <begin position="86"/>
        <end position="114"/>
    </location>
</feature>
<dbReference type="PANTHER" id="PTHR39165">
    <property type="entry name" value="IG HYPOTHETICAL 17883"/>
    <property type="match status" value="1"/>
</dbReference>
<feature type="transmembrane region" description="Helical" evidence="1">
    <location>
        <begin position="50"/>
        <end position="74"/>
    </location>
</feature>
<accession>A0A917XXY7</accession>
<protein>
    <submittedName>
        <fullName evidence="2">Membrane protein</fullName>
    </submittedName>
</protein>
<gene>
    <name evidence="2" type="ORF">GCM10007971_21370</name>
</gene>
<sequence>MEIILWIVIVLLFIGSFIGIVFPIIPSVLLIWLGFIIFHFGIDSGELNTLFWLAMIVITILLISSDIIANSYFVKRFGGSKAGERAAAVAVIIGSFITPPFGIIYVPFLVVFIVEMLMKRTVNEAFRASIGSLIGFLGGSFAKVILQFVMIVWFFILIIF</sequence>
<reference evidence="2" key="1">
    <citation type="journal article" date="2014" name="Int. J. Syst. Evol. Microbiol.">
        <title>Complete genome sequence of Corynebacterium casei LMG S-19264T (=DSM 44701T), isolated from a smear-ripened cheese.</title>
        <authorList>
            <consortium name="US DOE Joint Genome Institute (JGI-PGF)"/>
            <person name="Walter F."/>
            <person name="Albersmeier A."/>
            <person name="Kalinowski J."/>
            <person name="Ruckert C."/>
        </authorList>
    </citation>
    <scope>NUCLEOTIDE SEQUENCE</scope>
    <source>
        <strain evidence="2">JCM 17251</strain>
    </source>
</reference>
<evidence type="ECO:0000256" key="1">
    <source>
        <dbReference type="SAM" id="Phobius"/>
    </source>
</evidence>
<dbReference type="RefSeq" id="WP_156856030.1">
    <property type="nucleotide sequence ID" value="NZ_BMOS01000013.1"/>
</dbReference>
<feature type="transmembrane region" description="Helical" evidence="1">
    <location>
        <begin position="134"/>
        <end position="159"/>
    </location>
</feature>
<dbReference type="InterPro" id="IPR007403">
    <property type="entry name" value="DUF456"/>
</dbReference>
<name>A0A917XXY7_9BACI</name>
<keyword evidence="3" id="KW-1185">Reference proteome</keyword>
<keyword evidence="1" id="KW-1133">Transmembrane helix</keyword>
<dbReference type="EMBL" id="BMOS01000013">
    <property type="protein sequence ID" value="GGN58847.1"/>
    <property type="molecule type" value="Genomic_DNA"/>
</dbReference>
<evidence type="ECO:0000313" key="3">
    <source>
        <dbReference type="Proteomes" id="UP000624041"/>
    </source>
</evidence>
<keyword evidence="1" id="KW-0472">Membrane</keyword>
<feature type="transmembrane region" description="Helical" evidence="1">
    <location>
        <begin position="5"/>
        <end position="38"/>
    </location>
</feature>
<keyword evidence="1" id="KW-0812">Transmembrane</keyword>
<comment type="caution">
    <text evidence="2">The sequence shown here is derived from an EMBL/GenBank/DDBJ whole genome shotgun (WGS) entry which is preliminary data.</text>
</comment>
<dbReference type="Proteomes" id="UP000624041">
    <property type="component" value="Unassembled WGS sequence"/>
</dbReference>
<reference evidence="2" key="2">
    <citation type="submission" date="2020-09" db="EMBL/GenBank/DDBJ databases">
        <authorList>
            <person name="Sun Q."/>
            <person name="Ohkuma M."/>
        </authorList>
    </citation>
    <scope>NUCLEOTIDE SEQUENCE</scope>
    <source>
        <strain evidence="2">JCM 17251</strain>
    </source>
</reference>
<organism evidence="2 3">
    <name type="scientific">Oceanobacillus indicireducens</name>
    <dbReference type="NCBI Taxonomy" id="1004261"/>
    <lineage>
        <taxon>Bacteria</taxon>
        <taxon>Bacillati</taxon>
        <taxon>Bacillota</taxon>
        <taxon>Bacilli</taxon>
        <taxon>Bacillales</taxon>
        <taxon>Bacillaceae</taxon>
        <taxon>Oceanobacillus</taxon>
    </lineage>
</organism>
<proteinExistence type="predicted"/>
<dbReference type="PANTHER" id="PTHR39165:SF1">
    <property type="entry name" value="DUF456 DOMAIN-CONTAINING PROTEIN"/>
    <property type="match status" value="1"/>
</dbReference>